<dbReference type="HOGENOM" id="CLU_2226880_0_0_1"/>
<dbReference type="EnsemblPlants" id="Bo1g040120.1">
    <property type="protein sequence ID" value="Bo1g040120.1"/>
    <property type="gene ID" value="Bo1g040120"/>
</dbReference>
<dbReference type="STRING" id="109376.A0A0D3A6A4"/>
<evidence type="ECO:0000313" key="2">
    <source>
        <dbReference type="Proteomes" id="UP000032141"/>
    </source>
</evidence>
<reference evidence="1 2" key="1">
    <citation type="journal article" date="2014" name="Genome Biol.">
        <title>Transcriptome and methylome profiling reveals relics of genome dominance in the mesopolyploid Brassica oleracea.</title>
        <authorList>
            <person name="Parkin I.A."/>
            <person name="Koh C."/>
            <person name="Tang H."/>
            <person name="Robinson S.J."/>
            <person name="Kagale S."/>
            <person name="Clarke W.E."/>
            <person name="Town C.D."/>
            <person name="Nixon J."/>
            <person name="Krishnakumar V."/>
            <person name="Bidwell S.L."/>
            <person name="Denoeud F."/>
            <person name="Belcram H."/>
            <person name="Links M.G."/>
            <person name="Just J."/>
            <person name="Clarke C."/>
            <person name="Bender T."/>
            <person name="Huebert T."/>
            <person name="Mason A.S."/>
            <person name="Pires J.C."/>
            <person name="Barker G."/>
            <person name="Moore J."/>
            <person name="Walley P.G."/>
            <person name="Manoli S."/>
            <person name="Batley J."/>
            <person name="Edwards D."/>
            <person name="Nelson M.N."/>
            <person name="Wang X."/>
            <person name="Paterson A.H."/>
            <person name="King G."/>
            <person name="Bancroft I."/>
            <person name="Chalhoub B."/>
            <person name="Sharpe A.G."/>
        </authorList>
    </citation>
    <scope>NUCLEOTIDE SEQUENCE</scope>
    <source>
        <strain evidence="1 2">cv. TO1000</strain>
    </source>
</reference>
<name>A0A0D3A6A4_BRAOL</name>
<accession>A0A0D3A6A4</accession>
<dbReference type="AlphaFoldDB" id="A0A0D3A6A4"/>
<organism evidence="1 2">
    <name type="scientific">Brassica oleracea var. oleracea</name>
    <dbReference type="NCBI Taxonomy" id="109376"/>
    <lineage>
        <taxon>Eukaryota</taxon>
        <taxon>Viridiplantae</taxon>
        <taxon>Streptophyta</taxon>
        <taxon>Embryophyta</taxon>
        <taxon>Tracheophyta</taxon>
        <taxon>Spermatophyta</taxon>
        <taxon>Magnoliopsida</taxon>
        <taxon>eudicotyledons</taxon>
        <taxon>Gunneridae</taxon>
        <taxon>Pentapetalae</taxon>
        <taxon>rosids</taxon>
        <taxon>malvids</taxon>
        <taxon>Brassicales</taxon>
        <taxon>Brassicaceae</taxon>
        <taxon>Brassiceae</taxon>
        <taxon>Brassica</taxon>
    </lineage>
</organism>
<evidence type="ECO:0000313" key="1">
    <source>
        <dbReference type="EnsemblPlants" id="Bo1g040120.1"/>
    </source>
</evidence>
<dbReference type="Proteomes" id="UP000032141">
    <property type="component" value="Chromosome C1"/>
</dbReference>
<reference evidence="1" key="2">
    <citation type="submission" date="2015-03" db="UniProtKB">
        <authorList>
            <consortium name="EnsemblPlants"/>
        </authorList>
    </citation>
    <scope>IDENTIFICATION</scope>
</reference>
<dbReference type="Gramene" id="Bo1g040120.1">
    <property type="protein sequence ID" value="Bo1g040120.1"/>
    <property type="gene ID" value="Bo1g040120"/>
</dbReference>
<proteinExistence type="predicted"/>
<sequence>MSQSLLLSRRHVSSVNKTQRFIALSLTKKKRRKEQKKSIVNGKKSPYTRLGCRGDWPNIKPWGWDPSSDTGAHPSFSYVFLKQCSFVLFSIKPSNKRYKELSLSCH</sequence>
<protein>
    <submittedName>
        <fullName evidence="1">Uncharacterized protein</fullName>
    </submittedName>
</protein>
<keyword evidence="2" id="KW-1185">Reference proteome</keyword>